<proteinExistence type="predicted"/>
<dbReference type="Proteomes" id="UP000023152">
    <property type="component" value="Unassembled WGS sequence"/>
</dbReference>
<comment type="caution">
    <text evidence="1">The sequence shown here is derived from an EMBL/GenBank/DDBJ whole genome shotgun (WGS) entry which is preliminary data.</text>
</comment>
<sequence length="265" mass="30729">MPGTIRYSQEANKNVFKILRDKMCHTLKPWKQGIGKYVDFVVEDHFAFVYYDQYDMEKGAKDILHRVLSLKWPEETEQQMSPRIEEKNEIKEGHRNNKNISTGWTHSIVMIRHSKETAHRCMTLQLFCSEHNIACLYVQSDENAAKMIGYYCEQWNSQESFENTTPQSSGKKNVNKEHMISFIKVNSYDVDNDEYWDEKDHGTMNYAMAKCITTIPSLIEDARPKVVAEFKSIGAIVNADAPLLEKTIGRKAPAKNIRSFFTNNL</sequence>
<keyword evidence="2" id="KW-1185">Reference proteome</keyword>
<accession>X6NTV8</accession>
<reference evidence="1 2" key="1">
    <citation type="journal article" date="2013" name="Curr. Biol.">
        <title>The Genome of the Foraminiferan Reticulomyxa filosa.</title>
        <authorList>
            <person name="Glockner G."/>
            <person name="Hulsmann N."/>
            <person name="Schleicher M."/>
            <person name="Noegel A.A."/>
            <person name="Eichinger L."/>
            <person name="Gallinger C."/>
            <person name="Pawlowski J."/>
            <person name="Sierra R."/>
            <person name="Euteneuer U."/>
            <person name="Pillet L."/>
            <person name="Moustafa A."/>
            <person name="Platzer M."/>
            <person name="Groth M."/>
            <person name="Szafranski K."/>
            <person name="Schliwa M."/>
        </authorList>
    </citation>
    <scope>NUCLEOTIDE SEQUENCE [LARGE SCALE GENOMIC DNA]</scope>
</reference>
<organism evidence="1 2">
    <name type="scientific">Reticulomyxa filosa</name>
    <dbReference type="NCBI Taxonomy" id="46433"/>
    <lineage>
        <taxon>Eukaryota</taxon>
        <taxon>Sar</taxon>
        <taxon>Rhizaria</taxon>
        <taxon>Retaria</taxon>
        <taxon>Foraminifera</taxon>
        <taxon>Monothalamids</taxon>
        <taxon>Reticulomyxidae</taxon>
        <taxon>Reticulomyxa</taxon>
    </lineage>
</organism>
<evidence type="ECO:0000313" key="1">
    <source>
        <dbReference type="EMBL" id="ETO29224.1"/>
    </source>
</evidence>
<evidence type="ECO:0000313" key="2">
    <source>
        <dbReference type="Proteomes" id="UP000023152"/>
    </source>
</evidence>
<protein>
    <submittedName>
        <fullName evidence="1">Uncharacterized protein</fullName>
    </submittedName>
</protein>
<dbReference type="AlphaFoldDB" id="X6NTV8"/>
<dbReference type="EMBL" id="ASPP01006170">
    <property type="protein sequence ID" value="ETO29224.1"/>
    <property type="molecule type" value="Genomic_DNA"/>
</dbReference>
<dbReference type="Gene3D" id="1.10.150.20">
    <property type="entry name" value="5' to 3' exonuclease, C-terminal subdomain"/>
    <property type="match status" value="1"/>
</dbReference>
<gene>
    <name evidence="1" type="ORF">RFI_07898</name>
</gene>
<name>X6NTV8_RETFI</name>